<dbReference type="Pfam" id="PF00512">
    <property type="entry name" value="HisKA"/>
    <property type="match status" value="1"/>
</dbReference>
<dbReference type="InterPro" id="IPR003594">
    <property type="entry name" value="HATPase_dom"/>
</dbReference>
<dbReference type="Pfam" id="PF02518">
    <property type="entry name" value="HATPase_c"/>
    <property type="match status" value="1"/>
</dbReference>
<dbReference type="PANTHER" id="PTHR43547:SF2">
    <property type="entry name" value="HYBRID SIGNAL TRANSDUCTION HISTIDINE KINASE C"/>
    <property type="match status" value="1"/>
</dbReference>
<sequence length="299" mass="33378">MYAQYKNIFCSPALIKPHGQIRAHLKKSGFDRAATASAQAPEATIISNKGDGVQQEIPGIQIQINSAEQRKEKDRALYAVAHDLRNPLTSIISLADMILSNGEISEENQQFLNYIKEISYNSLEFTKEIIYSGKLENSELSGQFNDIIDIVKNCVTILTLKAEDKQQVIELIVPDKEISLFISKQEIWRMITNILSNAIKFSPVGGKIIVEVTEQPKFVQIAIKDNGIGIPERIQDKVFNSFTDARRVGTSGETSTGLGLSICKQIVEKHNGKIWLKSAEKQGTTFFIRLNKPEQTIIA</sequence>
<reference evidence="6" key="1">
    <citation type="journal article" date="2019" name="Int. J. Syst. Evol. Microbiol.">
        <title>The Global Catalogue of Microorganisms (GCM) 10K type strain sequencing project: providing services to taxonomists for standard genome sequencing and annotation.</title>
        <authorList>
            <consortium name="The Broad Institute Genomics Platform"/>
            <consortium name="The Broad Institute Genome Sequencing Center for Infectious Disease"/>
            <person name="Wu L."/>
            <person name="Ma J."/>
        </authorList>
    </citation>
    <scope>NUCLEOTIDE SEQUENCE [LARGE SCALE GENOMIC DNA]</scope>
    <source>
        <strain evidence="6">JCM 17705</strain>
    </source>
</reference>
<dbReference type="InterPro" id="IPR003661">
    <property type="entry name" value="HisK_dim/P_dom"/>
</dbReference>
<dbReference type="InterPro" id="IPR005467">
    <property type="entry name" value="His_kinase_dom"/>
</dbReference>
<evidence type="ECO:0000313" key="6">
    <source>
        <dbReference type="Proteomes" id="UP001500582"/>
    </source>
</evidence>
<evidence type="ECO:0000259" key="4">
    <source>
        <dbReference type="PROSITE" id="PS50109"/>
    </source>
</evidence>
<dbReference type="RefSeq" id="WP_345213010.1">
    <property type="nucleotide sequence ID" value="NZ_BAABFT010000013.1"/>
</dbReference>
<dbReference type="PROSITE" id="PS50109">
    <property type="entry name" value="HIS_KIN"/>
    <property type="match status" value="1"/>
</dbReference>
<dbReference type="SMART" id="SM00388">
    <property type="entry name" value="HisKA"/>
    <property type="match status" value="1"/>
</dbReference>
<evidence type="ECO:0000256" key="3">
    <source>
        <dbReference type="ARBA" id="ARBA00022553"/>
    </source>
</evidence>
<dbReference type="PANTHER" id="PTHR43547">
    <property type="entry name" value="TWO-COMPONENT HISTIDINE KINASE"/>
    <property type="match status" value="1"/>
</dbReference>
<organism evidence="5 6">
    <name type="scientific">Mucilaginibacter gynuensis</name>
    <dbReference type="NCBI Taxonomy" id="1302236"/>
    <lineage>
        <taxon>Bacteria</taxon>
        <taxon>Pseudomonadati</taxon>
        <taxon>Bacteroidota</taxon>
        <taxon>Sphingobacteriia</taxon>
        <taxon>Sphingobacteriales</taxon>
        <taxon>Sphingobacteriaceae</taxon>
        <taxon>Mucilaginibacter</taxon>
    </lineage>
</organism>
<evidence type="ECO:0000313" key="5">
    <source>
        <dbReference type="EMBL" id="GAA4333704.1"/>
    </source>
</evidence>
<dbReference type="EMBL" id="BAABFT010000013">
    <property type="protein sequence ID" value="GAA4333704.1"/>
    <property type="molecule type" value="Genomic_DNA"/>
</dbReference>
<gene>
    <name evidence="5" type="ORF">GCM10023149_40650</name>
</gene>
<dbReference type="InterPro" id="IPR036097">
    <property type="entry name" value="HisK_dim/P_sf"/>
</dbReference>
<dbReference type="Gene3D" id="1.10.287.130">
    <property type="match status" value="1"/>
</dbReference>
<protein>
    <recommendedName>
        <fullName evidence="2">histidine kinase</fullName>
        <ecNumber evidence="2">2.7.13.3</ecNumber>
    </recommendedName>
</protein>
<dbReference type="EC" id="2.7.13.3" evidence="2"/>
<evidence type="ECO:0000256" key="2">
    <source>
        <dbReference type="ARBA" id="ARBA00012438"/>
    </source>
</evidence>
<dbReference type="CDD" id="cd00082">
    <property type="entry name" value="HisKA"/>
    <property type="match status" value="1"/>
</dbReference>
<feature type="domain" description="Histidine kinase" evidence="4">
    <location>
        <begin position="79"/>
        <end position="294"/>
    </location>
</feature>
<proteinExistence type="predicted"/>
<dbReference type="SMART" id="SM00387">
    <property type="entry name" value="HATPase_c"/>
    <property type="match status" value="1"/>
</dbReference>
<comment type="caution">
    <text evidence="5">The sequence shown here is derived from an EMBL/GenBank/DDBJ whole genome shotgun (WGS) entry which is preliminary data.</text>
</comment>
<comment type="catalytic activity">
    <reaction evidence="1">
        <text>ATP + protein L-histidine = ADP + protein N-phospho-L-histidine.</text>
        <dbReference type="EC" id="2.7.13.3"/>
    </reaction>
</comment>
<dbReference type="InterPro" id="IPR036890">
    <property type="entry name" value="HATPase_C_sf"/>
</dbReference>
<dbReference type="SUPFAM" id="SSF47384">
    <property type="entry name" value="Homodimeric domain of signal transducing histidine kinase"/>
    <property type="match status" value="1"/>
</dbReference>
<dbReference type="Gene3D" id="3.30.565.10">
    <property type="entry name" value="Histidine kinase-like ATPase, C-terminal domain"/>
    <property type="match status" value="1"/>
</dbReference>
<accession>A0ABP8H339</accession>
<name>A0ABP8H339_9SPHI</name>
<dbReference type="Proteomes" id="UP001500582">
    <property type="component" value="Unassembled WGS sequence"/>
</dbReference>
<evidence type="ECO:0000256" key="1">
    <source>
        <dbReference type="ARBA" id="ARBA00000085"/>
    </source>
</evidence>
<dbReference type="CDD" id="cd00075">
    <property type="entry name" value="HATPase"/>
    <property type="match status" value="1"/>
</dbReference>
<dbReference type="SUPFAM" id="SSF55874">
    <property type="entry name" value="ATPase domain of HSP90 chaperone/DNA topoisomerase II/histidine kinase"/>
    <property type="match status" value="1"/>
</dbReference>
<dbReference type="PRINTS" id="PR00344">
    <property type="entry name" value="BCTRLSENSOR"/>
</dbReference>
<dbReference type="InterPro" id="IPR004358">
    <property type="entry name" value="Sig_transdc_His_kin-like_C"/>
</dbReference>
<keyword evidence="3" id="KW-0597">Phosphoprotein</keyword>
<keyword evidence="6" id="KW-1185">Reference proteome</keyword>